<organism evidence="4 5">
    <name type="scientific">Phodopus roborovskii</name>
    <name type="common">Roborovski's desert hamster</name>
    <name type="synonym">Cricetulus roborovskii</name>
    <dbReference type="NCBI Taxonomy" id="109678"/>
    <lineage>
        <taxon>Eukaryota</taxon>
        <taxon>Metazoa</taxon>
        <taxon>Chordata</taxon>
        <taxon>Craniata</taxon>
        <taxon>Vertebrata</taxon>
        <taxon>Euteleostomi</taxon>
        <taxon>Mammalia</taxon>
        <taxon>Eutheria</taxon>
        <taxon>Euarchontoglires</taxon>
        <taxon>Glires</taxon>
        <taxon>Rodentia</taxon>
        <taxon>Myomorpha</taxon>
        <taxon>Muroidea</taxon>
        <taxon>Cricetidae</taxon>
        <taxon>Cricetinae</taxon>
        <taxon>Phodopus</taxon>
    </lineage>
</organism>
<feature type="domain" description="Translin-associated factor X-interacting protein 1 N-terminal" evidence="3">
    <location>
        <begin position="239"/>
        <end position="349"/>
    </location>
</feature>
<dbReference type="Proteomes" id="UP001152836">
    <property type="component" value="Unassembled WGS sequence"/>
</dbReference>
<name>A0AAV0A5M9_PHORO</name>
<dbReference type="Pfam" id="PF15739">
    <property type="entry name" value="TSNAXIP1_N"/>
    <property type="match status" value="1"/>
</dbReference>
<feature type="coiled-coil region" evidence="2">
    <location>
        <begin position="324"/>
        <end position="365"/>
    </location>
</feature>
<reference evidence="4" key="1">
    <citation type="submission" date="2022-06" db="EMBL/GenBank/DDBJ databases">
        <authorList>
            <person name="Andreotti S."/>
            <person name="Wyler E."/>
        </authorList>
    </citation>
    <scope>NUCLEOTIDE SEQUENCE</scope>
</reference>
<evidence type="ECO:0000256" key="1">
    <source>
        <dbReference type="ARBA" id="ARBA00023054"/>
    </source>
</evidence>
<keyword evidence="5" id="KW-1185">Reference proteome</keyword>
<accession>A0AAV0A5M9</accession>
<dbReference type="InterPro" id="IPR032755">
    <property type="entry name" value="TSNAXIP1_N"/>
</dbReference>
<feature type="coiled-coil region" evidence="2">
    <location>
        <begin position="423"/>
        <end position="457"/>
    </location>
</feature>
<dbReference type="EMBL" id="CALSGD010001595">
    <property type="protein sequence ID" value="CAH7306930.1"/>
    <property type="molecule type" value="Genomic_DNA"/>
</dbReference>
<evidence type="ECO:0000259" key="3">
    <source>
        <dbReference type="Pfam" id="PF15739"/>
    </source>
</evidence>
<evidence type="ECO:0000313" key="4">
    <source>
        <dbReference type="EMBL" id="CAH7306930.1"/>
    </source>
</evidence>
<dbReference type="PANTHER" id="PTHR34916:SF1">
    <property type="entry name" value="GI:13385330"/>
    <property type="match status" value="1"/>
</dbReference>
<evidence type="ECO:0000256" key="2">
    <source>
        <dbReference type="SAM" id="Coils"/>
    </source>
</evidence>
<evidence type="ECO:0000313" key="5">
    <source>
        <dbReference type="Proteomes" id="UP001152836"/>
    </source>
</evidence>
<comment type="caution">
    <text evidence="4">The sequence shown here is derived from an EMBL/GenBank/DDBJ whole genome shotgun (WGS) entry which is preliminary data.</text>
</comment>
<keyword evidence="1 2" id="KW-0175">Coiled coil</keyword>
<sequence length="490" mass="56856">MVDQHPHTSDFYLKGRDCETHKVKTLCNLRELLTRLQKDHRDDIYVYTSGHLNPNKLYKPPQTIAQHWRNANRPKKGTTVFPPSVPSVGRTAEMKDEWVYFTINTALHPDDTHDTQLFRYLNPCTITSRASKEGSKRFPQEEAEEEVWQRPALSMERYRKEELRLPDMKVLKYPEAASSRECSRSAPGKDVYGYISSYLAGITKADRYKKFLSFQKEVLAKEDVLKNNFTGEKVAVSHENKLKEELKKICTCNPQQFNRLQVFGTIFEDICNSSLIFGDLLKEVKDEYELYMAALLDSQPTAQYKRLLAEVKGLEKSPVHSTDIDQAKEQLRKLEQAALAALEHNDRLRNELEAETLLLQSAKEKSESSVRSTNEEDKLTLIEKVERRRCEILEKWDEIKALEKHIKETLVHSRVSDITENGIKSVENEAIKLETTNRILRKKIKVIENHVKQLIKNSKMGDEERLVLLDLIREYTDLEDVEDDSQVFGQ</sequence>
<gene>
    <name evidence="4" type="primary">1700010I14Rik</name>
    <name evidence="4" type="ORF">PHOROB_LOCUS15879</name>
</gene>
<dbReference type="PANTHER" id="PTHR34916">
    <property type="entry name" value="GI:13385330"/>
    <property type="match status" value="1"/>
</dbReference>
<dbReference type="AlphaFoldDB" id="A0AAV0A5M9"/>
<protein>
    <submittedName>
        <fullName evidence="4">1700010I14Rik protein</fullName>
    </submittedName>
</protein>
<proteinExistence type="predicted"/>